<dbReference type="PROSITE" id="PS51746">
    <property type="entry name" value="PPM_2"/>
    <property type="match status" value="1"/>
</dbReference>
<reference evidence="3 4" key="1">
    <citation type="journal article" date="2019" name="Sci. Rep.">
        <title>Nanopore sequencing improves the draft genome of the human pathogenic amoeba Naegleria fowleri.</title>
        <authorList>
            <person name="Liechti N."/>
            <person name="Schurch N."/>
            <person name="Bruggmann R."/>
            <person name="Wittwer M."/>
        </authorList>
    </citation>
    <scope>NUCLEOTIDE SEQUENCE [LARGE SCALE GENOMIC DNA]</scope>
    <source>
        <strain evidence="3 4">ATCC 30894</strain>
    </source>
</reference>
<dbReference type="InterPro" id="IPR039123">
    <property type="entry name" value="PPTC7"/>
</dbReference>
<dbReference type="VEuPathDB" id="AmoebaDB:FDP41_012969"/>
<dbReference type="InterPro" id="IPR001932">
    <property type="entry name" value="PPM-type_phosphatase-like_dom"/>
</dbReference>
<dbReference type="SUPFAM" id="SSF81606">
    <property type="entry name" value="PP2C-like"/>
    <property type="match status" value="1"/>
</dbReference>
<dbReference type="InterPro" id="IPR036457">
    <property type="entry name" value="PPM-type-like_dom_sf"/>
</dbReference>
<protein>
    <recommendedName>
        <fullName evidence="1">Protein phosphatase</fullName>
        <ecNumber evidence="1">3.1.3.16</ecNumber>
    </recommendedName>
</protein>
<comment type="caution">
    <text evidence="3">The sequence shown here is derived from an EMBL/GenBank/DDBJ whole genome shotgun (WGS) entry which is preliminary data.</text>
</comment>
<dbReference type="VEuPathDB" id="AmoebaDB:NF0065170"/>
<name>A0A6A5C2C3_NAEFO</name>
<dbReference type="OrthoDB" id="60843at2759"/>
<dbReference type="SMART" id="SM00332">
    <property type="entry name" value="PP2Cc"/>
    <property type="match status" value="1"/>
</dbReference>
<sequence>MQRDLLSQEGRNHLLNTSLSFSASSLLPNLLFPSAHHLFSNGFSISKSCSSMVLKEGAAVQANQDLNLDQMNHHHCRSVDDGSDGRWFNFPPHSMMVQAEEEAAFNNVTSSSPSVSLYGFFSAGVGLSKRAKTKNMRHVLNAQSFYPNVGHSDEVEEKSAGEDSYFQCSLAIGVGDGVGGWAKYNVDPSLISRSITAKVLAIFQEKEIKIFNFIQKTNFQEMTEKTGWTWWGKSPTESPSKVVIRESPVEILSRVFADIKTSGAIRAGSTTFSMVMISDLEKGIMKSLNVGDSGFVIIRDGMVVFRSKTQQHRFNAPYQLTICPPERNGSCIENQPTDGDMQEHKIQDGDVIVMGTDGLFDNLFDWQILQIINNQGQTLWSEQQQADLLKKVASGNVQAIDELNQFLLSKARQIATLARVVSLSENAYTFTPFSKAYSEATGRQVSGGKPDDITVIVAMALKRKLQLELLSKNLHQQQ</sequence>
<dbReference type="GO" id="GO:0004722">
    <property type="term" value="F:protein serine/threonine phosphatase activity"/>
    <property type="evidence" value="ECO:0007669"/>
    <property type="project" value="UniProtKB-EC"/>
</dbReference>
<proteinExistence type="inferred from homology"/>
<dbReference type="EMBL" id="VFQX01000016">
    <property type="protein sequence ID" value="KAF0981181.1"/>
    <property type="molecule type" value="Genomic_DNA"/>
</dbReference>
<keyword evidence="1" id="KW-0460">Magnesium</keyword>
<dbReference type="PANTHER" id="PTHR12320">
    <property type="entry name" value="PROTEIN PHOSPHATASE 2C"/>
    <property type="match status" value="1"/>
</dbReference>
<keyword evidence="1" id="KW-0464">Manganese</keyword>
<comment type="similarity">
    <text evidence="1">Belongs to the PP2C family.</text>
</comment>
<keyword evidence="1" id="KW-0479">Metal-binding</keyword>
<dbReference type="EC" id="3.1.3.16" evidence="1"/>
<comment type="catalytic activity">
    <reaction evidence="1">
        <text>O-phospho-L-threonyl-[protein] + H2O = L-threonyl-[protein] + phosphate</text>
        <dbReference type="Rhea" id="RHEA:47004"/>
        <dbReference type="Rhea" id="RHEA-COMP:11060"/>
        <dbReference type="Rhea" id="RHEA-COMP:11605"/>
        <dbReference type="ChEBI" id="CHEBI:15377"/>
        <dbReference type="ChEBI" id="CHEBI:30013"/>
        <dbReference type="ChEBI" id="CHEBI:43474"/>
        <dbReference type="ChEBI" id="CHEBI:61977"/>
        <dbReference type="EC" id="3.1.3.16"/>
    </reaction>
</comment>
<dbReference type="Gene3D" id="3.60.40.10">
    <property type="entry name" value="PPM-type phosphatase domain"/>
    <property type="match status" value="1"/>
</dbReference>
<evidence type="ECO:0000313" key="4">
    <source>
        <dbReference type="Proteomes" id="UP000444721"/>
    </source>
</evidence>
<dbReference type="PANTHER" id="PTHR12320:SF1">
    <property type="entry name" value="PROTEIN PHOSPHATASE PTC7 HOMOLOG"/>
    <property type="match status" value="1"/>
</dbReference>
<keyword evidence="4" id="KW-1185">Reference proteome</keyword>
<evidence type="ECO:0000256" key="1">
    <source>
        <dbReference type="RuleBase" id="RU366020"/>
    </source>
</evidence>
<keyword evidence="1" id="KW-0378">Hydrolase</keyword>
<dbReference type="AlphaFoldDB" id="A0A6A5C2C3"/>
<comment type="cofactor">
    <cofactor evidence="1">
        <name>Mg(2+)</name>
        <dbReference type="ChEBI" id="CHEBI:18420"/>
    </cofactor>
</comment>
<organism evidence="3 4">
    <name type="scientific">Naegleria fowleri</name>
    <name type="common">Brain eating amoeba</name>
    <dbReference type="NCBI Taxonomy" id="5763"/>
    <lineage>
        <taxon>Eukaryota</taxon>
        <taxon>Discoba</taxon>
        <taxon>Heterolobosea</taxon>
        <taxon>Tetramitia</taxon>
        <taxon>Eutetramitia</taxon>
        <taxon>Vahlkampfiidae</taxon>
        <taxon>Naegleria</taxon>
    </lineage>
</organism>
<comment type="catalytic activity">
    <reaction evidence="1">
        <text>O-phospho-L-seryl-[protein] + H2O = L-seryl-[protein] + phosphate</text>
        <dbReference type="Rhea" id="RHEA:20629"/>
        <dbReference type="Rhea" id="RHEA-COMP:9863"/>
        <dbReference type="Rhea" id="RHEA-COMP:11604"/>
        <dbReference type="ChEBI" id="CHEBI:15377"/>
        <dbReference type="ChEBI" id="CHEBI:29999"/>
        <dbReference type="ChEBI" id="CHEBI:43474"/>
        <dbReference type="ChEBI" id="CHEBI:83421"/>
        <dbReference type="EC" id="3.1.3.16"/>
    </reaction>
</comment>
<evidence type="ECO:0000313" key="3">
    <source>
        <dbReference type="EMBL" id="KAF0981181.1"/>
    </source>
</evidence>
<feature type="domain" description="PPM-type phosphatase" evidence="2">
    <location>
        <begin position="148"/>
        <end position="460"/>
    </location>
</feature>
<dbReference type="RefSeq" id="XP_044565894.1">
    <property type="nucleotide sequence ID" value="XM_044703546.1"/>
</dbReference>
<dbReference type="GeneID" id="68120184"/>
<keyword evidence="1" id="KW-0904">Protein phosphatase</keyword>
<accession>A0A6A5C2C3</accession>
<dbReference type="VEuPathDB" id="AmoebaDB:NfTy_078990"/>
<dbReference type="Proteomes" id="UP000444721">
    <property type="component" value="Unassembled WGS sequence"/>
</dbReference>
<dbReference type="GO" id="GO:0046872">
    <property type="term" value="F:metal ion binding"/>
    <property type="evidence" value="ECO:0007669"/>
    <property type="project" value="UniProtKB-UniRule"/>
</dbReference>
<comment type="cofactor">
    <cofactor evidence="1">
        <name>Mn(2+)</name>
        <dbReference type="ChEBI" id="CHEBI:29035"/>
    </cofactor>
</comment>
<gene>
    <name evidence="3" type="ORF">FDP41_012969</name>
</gene>
<evidence type="ECO:0000259" key="2">
    <source>
        <dbReference type="PROSITE" id="PS51746"/>
    </source>
</evidence>